<dbReference type="InterPro" id="IPR051448">
    <property type="entry name" value="CdaR-like_regulators"/>
</dbReference>
<sequence length="395" mass="42754">MEEVDALVPNRNAELLAAGPRRLAAELRPRARRIAAAIALEVRRGVPAWARALTGRSGEIFTEAVEQAVLHVIDSIGDPDVARRDWIELLRTQGRLEFAESHDSGSLHAAARIGARVAWQHVAPVIRDTGASPQVLAHAAEIIFAYVEQLSAAAVENESLPLASGTIERRRKQLLELLLTGSPVPEAVAHGAGWTLPGAAAVVALESTGDNAAFPVELLDDEVLVDLESSRPCLLTAQPGAALVPLAGRWQGWRAAVSPTVPLPYLPSAHQLARRALAALGTDGPEPVIWCAHRLAELWLLDGDLLAAELRRRALGPLAELAGHQRERLAETLLVWLESRGGAPEVARRLGVHPQTVRARLHQLRGLFGDRLDDPDERFGLRLALRSERLESRPS</sequence>
<comment type="caution">
    <text evidence="3">The sequence shown here is derived from an EMBL/GenBank/DDBJ whole genome shotgun (WGS) entry which is preliminary data.</text>
</comment>
<keyword evidence="4" id="KW-1185">Reference proteome</keyword>
<proteinExistence type="predicted"/>
<name>A0ABX1JHL0_9PSEU</name>
<reference evidence="3 4" key="1">
    <citation type="submission" date="2020-04" db="EMBL/GenBank/DDBJ databases">
        <title>Novel species.</title>
        <authorList>
            <person name="Teo W.F.A."/>
            <person name="Lipun K."/>
            <person name="Srisuk N."/>
            <person name="Duangmal K."/>
        </authorList>
    </citation>
    <scope>NUCLEOTIDE SEQUENCE [LARGE SCALE GENOMIC DNA]</scope>
    <source>
        <strain evidence="3 4">K13G38</strain>
    </source>
</reference>
<protein>
    <submittedName>
        <fullName evidence="3">PucR family transcriptional regulator</fullName>
    </submittedName>
</protein>
<dbReference type="Proteomes" id="UP000715441">
    <property type="component" value="Unassembled WGS sequence"/>
</dbReference>
<feature type="domain" description="PucR C-terminal helix-turn-helix" evidence="1">
    <location>
        <begin position="329"/>
        <end position="386"/>
    </location>
</feature>
<dbReference type="Pfam" id="PF25906">
    <property type="entry name" value="PucR-like_N"/>
    <property type="match status" value="1"/>
</dbReference>
<feature type="domain" description="PucR-like N-terminal" evidence="2">
    <location>
        <begin position="20"/>
        <end position="179"/>
    </location>
</feature>
<organism evidence="3 4">
    <name type="scientific">Amycolatopsis acididurans</name>
    <dbReference type="NCBI Taxonomy" id="2724524"/>
    <lineage>
        <taxon>Bacteria</taxon>
        <taxon>Bacillati</taxon>
        <taxon>Actinomycetota</taxon>
        <taxon>Actinomycetes</taxon>
        <taxon>Pseudonocardiales</taxon>
        <taxon>Pseudonocardiaceae</taxon>
        <taxon>Amycolatopsis</taxon>
    </lineage>
</organism>
<dbReference type="Pfam" id="PF13556">
    <property type="entry name" value="HTH_30"/>
    <property type="match status" value="1"/>
</dbReference>
<evidence type="ECO:0000313" key="3">
    <source>
        <dbReference type="EMBL" id="NKQ59292.1"/>
    </source>
</evidence>
<evidence type="ECO:0000259" key="2">
    <source>
        <dbReference type="Pfam" id="PF25906"/>
    </source>
</evidence>
<gene>
    <name evidence="3" type="ORF">HFP15_41290</name>
</gene>
<accession>A0ABX1JHL0</accession>
<evidence type="ECO:0000313" key="4">
    <source>
        <dbReference type="Proteomes" id="UP000715441"/>
    </source>
</evidence>
<dbReference type="InterPro" id="IPR042070">
    <property type="entry name" value="PucR_C-HTH_sf"/>
</dbReference>
<evidence type="ECO:0000259" key="1">
    <source>
        <dbReference type="Pfam" id="PF13556"/>
    </source>
</evidence>
<dbReference type="Gene3D" id="1.10.10.2840">
    <property type="entry name" value="PucR C-terminal helix-turn-helix domain"/>
    <property type="match status" value="1"/>
</dbReference>
<dbReference type="InterPro" id="IPR058663">
    <property type="entry name" value="PucR-like_N"/>
</dbReference>
<dbReference type="PANTHER" id="PTHR33744:SF1">
    <property type="entry name" value="DNA-BINDING TRANSCRIPTIONAL ACTIVATOR ADER"/>
    <property type="match status" value="1"/>
</dbReference>
<dbReference type="InterPro" id="IPR025736">
    <property type="entry name" value="PucR_C-HTH_dom"/>
</dbReference>
<dbReference type="EMBL" id="JAAXLS010000089">
    <property type="protein sequence ID" value="NKQ59292.1"/>
    <property type="molecule type" value="Genomic_DNA"/>
</dbReference>
<dbReference type="PANTHER" id="PTHR33744">
    <property type="entry name" value="CARBOHYDRATE DIACID REGULATOR"/>
    <property type="match status" value="1"/>
</dbReference>